<dbReference type="Proteomes" id="UP001139311">
    <property type="component" value="Unassembled WGS sequence"/>
</dbReference>
<dbReference type="Pfam" id="PF06412">
    <property type="entry name" value="TraD"/>
    <property type="match status" value="1"/>
</dbReference>
<proteinExistence type="predicted"/>
<protein>
    <submittedName>
        <fullName evidence="2">Conjugal transfer protein TraD</fullName>
    </submittedName>
</protein>
<accession>A0A9X1LCY3</accession>
<evidence type="ECO:0000256" key="1">
    <source>
        <dbReference type="SAM" id="MobiDB-lite"/>
    </source>
</evidence>
<gene>
    <name evidence="2" type="ORF">LHA35_22700</name>
</gene>
<name>A0A9X1LCY3_9PROT</name>
<evidence type="ECO:0000313" key="2">
    <source>
        <dbReference type="EMBL" id="MCB4824543.1"/>
    </source>
</evidence>
<organism evidence="2 3">
    <name type="scientific">Roseicella aerolata</name>
    <dbReference type="NCBI Taxonomy" id="2883479"/>
    <lineage>
        <taxon>Bacteria</taxon>
        <taxon>Pseudomonadati</taxon>
        <taxon>Pseudomonadota</taxon>
        <taxon>Alphaproteobacteria</taxon>
        <taxon>Acetobacterales</taxon>
        <taxon>Roseomonadaceae</taxon>
        <taxon>Roseicella</taxon>
    </lineage>
</organism>
<dbReference type="InterPro" id="IPR009444">
    <property type="entry name" value="Conjugal_tfr_TraD_a-type"/>
</dbReference>
<dbReference type="RefSeq" id="WP_226612501.1">
    <property type="nucleotide sequence ID" value="NZ_JAJAQI010000046.1"/>
</dbReference>
<reference evidence="2" key="1">
    <citation type="submission" date="2021-10" db="EMBL/GenBank/DDBJ databases">
        <title>Roseicella aerolatum sp. nov., isolated from aerosols of e-waste dismantling site.</title>
        <authorList>
            <person name="Qin T."/>
        </authorList>
    </citation>
    <scope>NUCLEOTIDE SEQUENCE</scope>
    <source>
        <strain evidence="2">GB24</strain>
    </source>
</reference>
<feature type="compositionally biased region" description="Gly residues" evidence="1">
    <location>
        <begin position="86"/>
        <end position="111"/>
    </location>
</feature>
<sequence>MARKPRDYDTELAALMERAKKLKGQKTTQLGELVQVTGADALPIEALAGVLLAAVEQSKKQPEAVARWTERGAAFFRDGAKRGGKGKAGAGEPAGGVGAAGPGTPAAGGGA</sequence>
<keyword evidence="3" id="KW-1185">Reference proteome</keyword>
<comment type="caution">
    <text evidence="2">The sequence shown here is derived from an EMBL/GenBank/DDBJ whole genome shotgun (WGS) entry which is preliminary data.</text>
</comment>
<evidence type="ECO:0000313" key="3">
    <source>
        <dbReference type="Proteomes" id="UP001139311"/>
    </source>
</evidence>
<dbReference type="EMBL" id="JAJAQI010000046">
    <property type="protein sequence ID" value="MCB4824543.1"/>
    <property type="molecule type" value="Genomic_DNA"/>
</dbReference>
<feature type="region of interest" description="Disordered" evidence="1">
    <location>
        <begin position="77"/>
        <end position="111"/>
    </location>
</feature>
<dbReference type="AlphaFoldDB" id="A0A9X1LCY3"/>